<dbReference type="SUPFAM" id="SSF53474">
    <property type="entry name" value="alpha/beta-Hydrolases"/>
    <property type="match status" value="1"/>
</dbReference>
<dbReference type="InterPro" id="IPR029058">
    <property type="entry name" value="AB_hydrolase_fold"/>
</dbReference>
<dbReference type="Gene3D" id="3.40.50.1820">
    <property type="entry name" value="alpha/beta hydrolase"/>
    <property type="match status" value="1"/>
</dbReference>
<dbReference type="Proteomes" id="UP000053024">
    <property type="component" value="Unassembled WGS sequence"/>
</dbReference>
<protein>
    <submittedName>
        <fullName evidence="2">Arylesterase</fullName>
    </submittedName>
</protein>
<dbReference type="InterPro" id="IPR000073">
    <property type="entry name" value="AB_hydrolase_1"/>
</dbReference>
<accession>A0A117RH30</accession>
<evidence type="ECO:0000259" key="1">
    <source>
        <dbReference type="Pfam" id="PF00561"/>
    </source>
</evidence>
<dbReference type="InterPro" id="IPR050471">
    <property type="entry name" value="AB_hydrolase"/>
</dbReference>
<dbReference type="Pfam" id="PF00561">
    <property type="entry name" value="Abhydrolase_1"/>
    <property type="match status" value="1"/>
</dbReference>
<dbReference type="GO" id="GO:0003824">
    <property type="term" value="F:catalytic activity"/>
    <property type="evidence" value="ECO:0007669"/>
    <property type="project" value="UniProtKB-ARBA"/>
</dbReference>
<gene>
    <name evidence="2" type="ORF">AQJ66_00575</name>
</gene>
<dbReference type="OrthoDB" id="9785847at2"/>
<dbReference type="AlphaFoldDB" id="A0A117RH30"/>
<name>A0A117RH30_9ACTN</name>
<keyword evidence="3" id="KW-1185">Reference proteome</keyword>
<dbReference type="RefSeq" id="WP_061914707.1">
    <property type="nucleotide sequence ID" value="NZ_JBEYBH010000021.1"/>
</dbReference>
<sequence length="277" mass="30328">MPYLTTRDGTRLHYSDWGDGRPVVLLGAAMADSRMWEFQAPFLAGHGLRCVTYDRRGSGRSDVPWTGYDYDTLAGDLADLLDHLDLRDAVLVGYAVGGGECVRYLSRYGTARVGKLALVASTTPFLLRAPDHPEGLEYGLFEQVEQAIRTDRAAWLDALTWPFFAGRPDPDPDELPISRQLAGWLIGMCLNTSPRAGIEIYRTLFTTDQRAETAAVRVPTLVVHGTADLAAPYALCGPRTAGLIPGSRFLTYEGAAHGLFATHAERLNADLLAFVKE</sequence>
<evidence type="ECO:0000313" key="3">
    <source>
        <dbReference type="Proteomes" id="UP000053024"/>
    </source>
</evidence>
<proteinExistence type="predicted"/>
<dbReference type="EMBL" id="LMWX01000001">
    <property type="protein sequence ID" value="KUN90345.1"/>
    <property type="molecule type" value="Genomic_DNA"/>
</dbReference>
<dbReference type="STRING" id="285568.AQJ66_00575"/>
<dbReference type="PANTHER" id="PTHR43433:SF4">
    <property type="entry name" value="NON-HEME CHLOROPEROXIDASE-RELATED"/>
    <property type="match status" value="1"/>
</dbReference>
<reference evidence="2 3" key="1">
    <citation type="submission" date="2015-10" db="EMBL/GenBank/DDBJ databases">
        <title>Draft genome sequence of Streptomyces bungoensis DSM 41781, type strain for the species Streptomyces bungoensis.</title>
        <authorList>
            <person name="Ruckert C."/>
            <person name="Winkler A."/>
            <person name="Kalinowski J."/>
            <person name="Kampfer P."/>
            <person name="Glaeser S."/>
        </authorList>
    </citation>
    <scope>NUCLEOTIDE SEQUENCE [LARGE SCALE GENOMIC DNA]</scope>
    <source>
        <strain evidence="2 3">DSM 41781</strain>
    </source>
</reference>
<comment type="caution">
    <text evidence="2">The sequence shown here is derived from an EMBL/GenBank/DDBJ whole genome shotgun (WGS) entry which is preliminary data.</text>
</comment>
<evidence type="ECO:0000313" key="2">
    <source>
        <dbReference type="EMBL" id="KUN90345.1"/>
    </source>
</evidence>
<dbReference type="PRINTS" id="PR00111">
    <property type="entry name" value="ABHYDROLASE"/>
</dbReference>
<dbReference type="PANTHER" id="PTHR43433">
    <property type="entry name" value="HYDROLASE, ALPHA/BETA FOLD FAMILY PROTEIN"/>
    <property type="match status" value="1"/>
</dbReference>
<feature type="domain" description="AB hydrolase-1" evidence="1">
    <location>
        <begin position="22"/>
        <end position="263"/>
    </location>
</feature>
<organism evidence="2 3">
    <name type="scientific">Streptomyces bungoensis</name>
    <dbReference type="NCBI Taxonomy" id="285568"/>
    <lineage>
        <taxon>Bacteria</taxon>
        <taxon>Bacillati</taxon>
        <taxon>Actinomycetota</taxon>
        <taxon>Actinomycetes</taxon>
        <taxon>Kitasatosporales</taxon>
        <taxon>Streptomycetaceae</taxon>
        <taxon>Streptomyces</taxon>
    </lineage>
</organism>